<comment type="caution">
    <text evidence="1">The sequence shown here is derived from an EMBL/GenBank/DDBJ whole genome shotgun (WGS) entry which is preliminary data.</text>
</comment>
<protein>
    <submittedName>
        <fullName evidence="1">Uncharacterized protein</fullName>
    </submittedName>
</protein>
<evidence type="ECO:0000313" key="2">
    <source>
        <dbReference type="Proteomes" id="UP000714275"/>
    </source>
</evidence>
<accession>A0A9P7CV45</accession>
<dbReference type="Proteomes" id="UP000714275">
    <property type="component" value="Unassembled WGS sequence"/>
</dbReference>
<dbReference type="EMBL" id="JABBWD010000121">
    <property type="protein sequence ID" value="KAG1764594.1"/>
    <property type="molecule type" value="Genomic_DNA"/>
</dbReference>
<proteinExistence type="predicted"/>
<dbReference type="OrthoDB" id="10450891at2759"/>
<reference evidence="1" key="1">
    <citation type="journal article" date="2020" name="New Phytol.">
        <title>Comparative genomics reveals dynamic genome evolution in host specialist ectomycorrhizal fungi.</title>
        <authorList>
            <person name="Lofgren L.A."/>
            <person name="Nguyen N.H."/>
            <person name="Vilgalys R."/>
            <person name="Ruytinx J."/>
            <person name="Liao H.L."/>
            <person name="Branco S."/>
            <person name="Kuo A."/>
            <person name="LaButti K."/>
            <person name="Lipzen A."/>
            <person name="Andreopoulos W."/>
            <person name="Pangilinan J."/>
            <person name="Riley R."/>
            <person name="Hundley H."/>
            <person name="Na H."/>
            <person name="Barry K."/>
            <person name="Grigoriev I.V."/>
            <person name="Stajich J.E."/>
            <person name="Kennedy P.G."/>
        </authorList>
    </citation>
    <scope>NUCLEOTIDE SEQUENCE</scope>
    <source>
        <strain evidence="1">DOB743</strain>
    </source>
</reference>
<evidence type="ECO:0000313" key="1">
    <source>
        <dbReference type="EMBL" id="KAG1764594.1"/>
    </source>
</evidence>
<organism evidence="1 2">
    <name type="scientific">Suillus placidus</name>
    <dbReference type="NCBI Taxonomy" id="48579"/>
    <lineage>
        <taxon>Eukaryota</taxon>
        <taxon>Fungi</taxon>
        <taxon>Dikarya</taxon>
        <taxon>Basidiomycota</taxon>
        <taxon>Agaricomycotina</taxon>
        <taxon>Agaricomycetes</taxon>
        <taxon>Agaricomycetidae</taxon>
        <taxon>Boletales</taxon>
        <taxon>Suillineae</taxon>
        <taxon>Suillaceae</taxon>
        <taxon>Suillus</taxon>
    </lineage>
</organism>
<name>A0A9P7CV45_9AGAM</name>
<sequence>MHICAFLAHGYVHRVRRLRRHPLDHGWPSLWSSWEYQIEDFEVDISSIIRQRSCRSVSGQSPSMFVVSGVLHTLLMYNRPGCWPISLAISLVLSNILLFDMLRTRVFAGPLDASLSLFLFFGPHHVTLDSENNINVPSLRSILRTVKIYI</sequence>
<gene>
    <name evidence="1" type="ORF">EV702DRAFT_1153576</name>
</gene>
<dbReference type="AlphaFoldDB" id="A0A9P7CV45"/>
<keyword evidence="2" id="KW-1185">Reference proteome</keyword>